<sequence length="130" mass="14413">MFSHVMIGSNDIEESKKFYDKLFETLDVKPGKLFPNLTGQKRYFYNLNGTSFCITEPIDGNPATVSNGATIGFNIKDTAQGDAWHKAGIENGGVSVEDPPGIRDYGDFKIYLAYLRDPTGNKLCALLRIK</sequence>
<dbReference type="InterPro" id="IPR029068">
    <property type="entry name" value="Glyas_Bleomycin-R_OHBP_Dase"/>
</dbReference>
<proteinExistence type="predicted"/>
<dbReference type="Pfam" id="PF00903">
    <property type="entry name" value="Glyoxalase"/>
    <property type="match status" value="1"/>
</dbReference>
<dbReference type="HOGENOM" id="CLU_046006_6_0_6"/>
<dbReference type="InterPro" id="IPR037523">
    <property type="entry name" value="VOC_core"/>
</dbReference>
<dbReference type="STRING" id="1123866.NT01SARS_1116"/>
<dbReference type="SUPFAM" id="SSF54593">
    <property type="entry name" value="Glyoxalase/Bleomycin resistance protein/Dihydroxybiphenyl dioxygenase"/>
    <property type="match status" value="1"/>
</dbReference>
<dbReference type="CDD" id="cd07262">
    <property type="entry name" value="VOC_like"/>
    <property type="match status" value="1"/>
</dbReference>
<dbReference type="Proteomes" id="UP000010305">
    <property type="component" value="Unassembled WGS sequence"/>
</dbReference>
<feature type="domain" description="VOC" evidence="1">
    <location>
        <begin position="1"/>
        <end position="128"/>
    </location>
</feature>
<protein>
    <submittedName>
        <fullName evidence="2">Glyoxalase family protein</fullName>
    </submittedName>
</protein>
<dbReference type="PANTHER" id="PTHR35006">
    <property type="entry name" value="GLYOXALASE FAMILY PROTEIN (AFU_ORTHOLOGUE AFUA_5G14830)"/>
    <property type="match status" value="1"/>
</dbReference>
<evidence type="ECO:0000313" key="3">
    <source>
        <dbReference type="Proteomes" id="UP000010305"/>
    </source>
</evidence>
<dbReference type="InterPro" id="IPR004360">
    <property type="entry name" value="Glyas_Fos-R_dOase_dom"/>
</dbReference>
<reference evidence="2 3" key="1">
    <citation type="journal article" date="2012" name="ISME J.">
        <title>Genomic insights to SAR86, an abundant and uncultivated marine bacterial lineage.</title>
        <authorList>
            <person name="Dupont C.L."/>
            <person name="Rusch D.B."/>
            <person name="Yooseph S."/>
            <person name="Lombardo M.J."/>
            <person name="Richter R.A."/>
            <person name="Valas R."/>
            <person name="Novotny M."/>
            <person name="Yee-Greenbaum J."/>
            <person name="Selengut J.D."/>
            <person name="Haft D.H."/>
            <person name="Halpern A.L."/>
            <person name="Lasken R.S."/>
            <person name="Nealson K."/>
            <person name="Friedman R."/>
            <person name="Venter J.C."/>
        </authorList>
    </citation>
    <scope>NUCLEOTIDE SEQUENCE [LARGE SCALE GENOMIC DNA]</scope>
</reference>
<dbReference type="PROSITE" id="PS51819">
    <property type="entry name" value="VOC"/>
    <property type="match status" value="1"/>
</dbReference>
<gene>
    <name evidence="2" type="ORF">NT01SARS_1116</name>
</gene>
<name>J4KRP4_9GAMM</name>
<evidence type="ECO:0000313" key="2">
    <source>
        <dbReference type="EMBL" id="EJP71309.1"/>
    </source>
</evidence>
<accession>J4KRP4</accession>
<dbReference type="EMBL" id="JH611157">
    <property type="protein sequence ID" value="EJP71309.1"/>
    <property type="molecule type" value="Genomic_DNA"/>
</dbReference>
<evidence type="ECO:0000259" key="1">
    <source>
        <dbReference type="PROSITE" id="PS51819"/>
    </source>
</evidence>
<dbReference type="AlphaFoldDB" id="J4KRP4"/>
<dbReference type="Gene3D" id="3.10.180.10">
    <property type="entry name" value="2,3-Dihydroxybiphenyl 1,2-Dioxygenase, domain 1"/>
    <property type="match status" value="1"/>
</dbReference>
<organism evidence="2 3">
    <name type="scientific">SAR86 cluster bacterium SAR86A</name>
    <dbReference type="NCBI Taxonomy" id="1123866"/>
    <lineage>
        <taxon>Bacteria</taxon>
        <taxon>Pseudomonadati</taxon>
        <taxon>Pseudomonadota</taxon>
        <taxon>Gammaproteobacteria</taxon>
        <taxon>SAR86 cluster</taxon>
    </lineage>
</organism>
<dbReference type="PANTHER" id="PTHR35006:SF1">
    <property type="entry name" value="BLL2941 PROTEIN"/>
    <property type="match status" value="1"/>
</dbReference>